<keyword evidence="5" id="KW-0862">Zinc</keyword>
<dbReference type="InterPro" id="IPR001650">
    <property type="entry name" value="Helicase_C-like"/>
</dbReference>
<dbReference type="GO" id="GO:0005524">
    <property type="term" value="F:ATP binding"/>
    <property type="evidence" value="ECO:0007669"/>
    <property type="project" value="UniProtKB-KW"/>
</dbReference>
<dbReference type="Gene3D" id="3.40.50.10810">
    <property type="entry name" value="Tandem AAA-ATPase domain"/>
    <property type="match status" value="1"/>
</dbReference>
<dbReference type="Gene3D" id="3.30.40.100">
    <property type="match status" value="1"/>
</dbReference>
<dbReference type="PROSITE" id="PS51050">
    <property type="entry name" value="ZF_CW"/>
    <property type="match status" value="1"/>
</dbReference>
<dbReference type="SMART" id="SM00490">
    <property type="entry name" value="HELICc"/>
    <property type="match status" value="1"/>
</dbReference>
<dbReference type="PROSITE" id="PS00518">
    <property type="entry name" value="ZF_RING_1"/>
    <property type="match status" value="1"/>
</dbReference>
<evidence type="ECO:0000256" key="6">
    <source>
        <dbReference type="ARBA" id="ARBA00022840"/>
    </source>
</evidence>
<protein>
    <recommendedName>
        <fullName evidence="13">F-box protein</fullName>
    </recommendedName>
</protein>
<keyword evidence="3" id="KW-0863">Zinc-finger</keyword>
<dbReference type="InterPro" id="IPR014001">
    <property type="entry name" value="Helicase_ATP-bd"/>
</dbReference>
<keyword evidence="1" id="KW-0479">Metal-binding</keyword>
<dbReference type="SUPFAM" id="SSF81383">
    <property type="entry name" value="F-box domain"/>
    <property type="match status" value="1"/>
</dbReference>
<evidence type="ECO:0000256" key="4">
    <source>
        <dbReference type="ARBA" id="ARBA00022801"/>
    </source>
</evidence>
<dbReference type="GO" id="GO:0008094">
    <property type="term" value="F:ATP-dependent activity, acting on DNA"/>
    <property type="evidence" value="ECO:0007669"/>
    <property type="project" value="TreeGrafter"/>
</dbReference>
<dbReference type="CDD" id="cd09917">
    <property type="entry name" value="F-box_SF"/>
    <property type="match status" value="1"/>
</dbReference>
<dbReference type="InterPro" id="IPR011124">
    <property type="entry name" value="Znf_CW"/>
</dbReference>
<feature type="compositionally biased region" description="Basic residues" evidence="7">
    <location>
        <begin position="424"/>
        <end position="438"/>
    </location>
</feature>
<dbReference type="CDD" id="cd18008">
    <property type="entry name" value="DEXDc_SHPRH-like"/>
    <property type="match status" value="1"/>
</dbReference>
<dbReference type="PROSITE" id="PS51194">
    <property type="entry name" value="HELICASE_CTER"/>
    <property type="match status" value="1"/>
</dbReference>
<evidence type="ECO:0000256" key="1">
    <source>
        <dbReference type="ARBA" id="ARBA00022723"/>
    </source>
</evidence>
<dbReference type="Proteomes" id="UP001438707">
    <property type="component" value="Unassembled WGS sequence"/>
</dbReference>
<feature type="compositionally biased region" description="Low complexity" evidence="7">
    <location>
        <begin position="394"/>
        <end position="407"/>
    </location>
</feature>
<dbReference type="SUPFAM" id="SSF52540">
    <property type="entry name" value="P-loop containing nucleoside triphosphate hydrolases"/>
    <property type="match status" value="3"/>
</dbReference>
<dbReference type="GO" id="GO:0008270">
    <property type="term" value="F:zinc ion binding"/>
    <property type="evidence" value="ECO:0007669"/>
    <property type="project" value="UniProtKB-KW"/>
</dbReference>
<evidence type="ECO:0000313" key="11">
    <source>
        <dbReference type="EMBL" id="KAK9835547.1"/>
    </source>
</evidence>
<accession>A0AAW1RQE8</accession>
<proteinExistence type="predicted"/>
<feature type="region of interest" description="Disordered" evidence="7">
    <location>
        <begin position="349"/>
        <end position="369"/>
    </location>
</feature>
<sequence>MTDQCLGSVVLHLTSEGSAVLDQPVALSFDSTGAAVLETAAGARLRDRPQSDKRLTLLQALGRLVLKQGAAVRGTAWKAAESGVLVQVDLLVPGRYWEGIHVWKASPASALVFTYLQQSGDPAPDLSQSAGLGRIATMPSSKTFNLTSCIGELRCCTDDPELPPLAPNRPELLRSSLASLPSEVLESIAARLTPRQLACLAQTCSFFRALAPCAIPGLNLKLFPHQRAALRWMMQHEDKQPEQPAPSWRSLRTVSGIPFHVCCATGRFSVDPPEMLPAVCGGMFCDDPGLGKTVTGLALILKSLGRIPACPAYATPHRAAGSMRSFYTSLNSQHECLAHTPQPITIDGECSPTWSGPRSANSKRRLSAKGTRQNLATCAVFLQAGLSKHSQGQPAAASSAPHRAASAVGQAISRSSAGADGSRTGRRGSPKSRSALKRGCKEQPAPRRSSRHHPLSSPGASASSTHEAAMQSAPGICGQLALPSHDLQQVTSNQQMLQDAGNEIDISKGDNAEMVEGQLWVQCEMCNKWRLMPADHQVDDSQPWFCHLHPDPSLQSCSAREPSSYTHPFESCPGYLAKDTSACLPGNVHHFQELLKNSPDMFSNPYSALWWLARQSPSALLQPQLVHRGFQQPEQYGKLFRDIGLLPADDCKRLQARRFNPWIRNDEERAAAAQKGHRWQIPWYLAEKLNLDTPALLQALGHGAPDMQQMIFLSPATLLVLPVNLVSHWQQQIQMHASSLRVVVLEKPARGGSREKHLTPQHLAWDFDLVITTFQHLSSGWKGPDKQSSPLLQVHWLRVILDEGHMLGASLSITNKLQMACALKAERRWVMTGTPVPQGPQAASVAHLQPLLAFLHHQPYGVKRHAWEECIQRPFEAKSKEARGRLVKLLQTIMVRAAKSQLRSLPPLTRTITRLNFEPEHGQSYNDLVEVIARNLLLADWWDEDHSESLLAPRNSKWGAEMLRNVRLSCCVAGNCNLQVQEEDLKETLELLAGGLQITQVAASQVPWVPPEHPLAPVETSLREGGVCQKCSTPTRLLIVAPCAHLLCNFCIASDRCKCPLPSCQARYTMQGVQDPERRQFNPNPKWEVPLEVVEWQPAYAQKGALGLSGGEWSPNWSITRSSKCVHLLQQLRSCGAARRQQSPDSSQADLQRSSSSERWLPSTKAIVFSQFWMHLQLIAAHLMRNGVDFALLKRDLAHRVKQEAIAKFQGDPMCGVLLMDESGSVGLDLSFATHVFLMEPLADASLQAQVESRAHRMGAVKPIHVETLAMQGTAEEELLQVRHEQQQSDEAQQVADAIRPNDMRIEQGPGRRRLTDREGHEAQKRAARNRVLSTLHRVHVARTVADVADLRPAAC</sequence>
<feature type="domain" description="F-box" evidence="8">
    <location>
        <begin position="174"/>
        <end position="210"/>
    </location>
</feature>
<dbReference type="InterPro" id="IPR038718">
    <property type="entry name" value="SNF2-like_sf"/>
</dbReference>
<dbReference type="EMBL" id="JALJOS010000008">
    <property type="protein sequence ID" value="KAK9835547.1"/>
    <property type="molecule type" value="Genomic_DNA"/>
</dbReference>
<evidence type="ECO:0008006" key="13">
    <source>
        <dbReference type="Google" id="ProtNLM"/>
    </source>
</evidence>
<dbReference type="InterPro" id="IPR027417">
    <property type="entry name" value="P-loop_NTPase"/>
</dbReference>
<feature type="domain" description="Helicase C-terminal" evidence="10">
    <location>
        <begin position="1156"/>
        <end position="1307"/>
    </location>
</feature>
<dbReference type="Pfam" id="PF12937">
    <property type="entry name" value="F-box-like"/>
    <property type="match status" value="1"/>
</dbReference>
<evidence type="ECO:0000259" key="10">
    <source>
        <dbReference type="PROSITE" id="PS51194"/>
    </source>
</evidence>
<dbReference type="InterPro" id="IPR049730">
    <property type="entry name" value="SNF2/RAD54-like_C"/>
</dbReference>
<dbReference type="PANTHER" id="PTHR45626:SF14">
    <property type="entry name" value="ATP-DEPENDENT DNA HELICASE (EUROFUNG)"/>
    <property type="match status" value="1"/>
</dbReference>
<evidence type="ECO:0000256" key="7">
    <source>
        <dbReference type="SAM" id="MobiDB-lite"/>
    </source>
</evidence>
<dbReference type="GO" id="GO:0016787">
    <property type="term" value="F:hydrolase activity"/>
    <property type="evidence" value="ECO:0007669"/>
    <property type="project" value="UniProtKB-KW"/>
</dbReference>
<feature type="region of interest" description="Disordered" evidence="7">
    <location>
        <begin position="1287"/>
        <end position="1327"/>
    </location>
</feature>
<feature type="domain" description="CW-type" evidence="9">
    <location>
        <begin position="514"/>
        <end position="565"/>
    </location>
</feature>
<organism evidence="11 12">
    <name type="scientific">Apatococcus lobatus</name>
    <dbReference type="NCBI Taxonomy" id="904363"/>
    <lineage>
        <taxon>Eukaryota</taxon>
        <taxon>Viridiplantae</taxon>
        <taxon>Chlorophyta</taxon>
        <taxon>core chlorophytes</taxon>
        <taxon>Trebouxiophyceae</taxon>
        <taxon>Chlorellales</taxon>
        <taxon>Chlorellaceae</taxon>
        <taxon>Apatococcus</taxon>
    </lineage>
</organism>
<dbReference type="InterPro" id="IPR017907">
    <property type="entry name" value="Znf_RING_CS"/>
</dbReference>
<dbReference type="Gene3D" id="3.40.50.300">
    <property type="entry name" value="P-loop containing nucleotide triphosphate hydrolases"/>
    <property type="match status" value="1"/>
</dbReference>
<dbReference type="SMART" id="SM00487">
    <property type="entry name" value="DEXDc"/>
    <property type="match status" value="1"/>
</dbReference>
<evidence type="ECO:0000256" key="2">
    <source>
        <dbReference type="ARBA" id="ARBA00022741"/>
    </source>
</evidence>
<feature type="region of interest" description="Disordered" evidence="7">
    <location>
        <begin position="391"/>
        <end position="472"/>
    </location>
</feature>
<dbReference type="Pfam" id="PF00176">
    <property type="entry name" value="SNF2-rel_dom"/>
    <property type="match status" value="1"/>
</dbReference>
<evidence type="ECO:0000259" key="8">
    <source>
        <dbReference type="PROSITE" id="PS50181"/>
    </source>
</evidence>
<keyword evidence="12" id="KW-1185">Reference proteome</keyword>
<dbReference type="PROSITE" id="PS50181">
    <property type="entry name" value="FBOX"/>
    <property type="match status" value="1"/>
</dbReference>
<keyword evidence="6" id="KW-0067">ATP-binding</keyword>
<dbReference type="InterPro" id="IPR036047">
    <property type="entry name" value="F-box-like_dom_sf"/>
</dbReference>
<comment type="caution">
    <text evidence="11">The sequence shown here is derived from an EMBL/GenBank/DDBJ whole genome shotgun (WGS) entry which is preliminary data.</text>
</comment>
<dbReference type="Pfam" id="PF07496">
    <property type="entry name" value="zf-CW"/>
    <property type="match status" value="1"/>
</dbReference>
<evidence type="ECO:0000259" key="9">
    <source>
        <dbReference type="PROSITE" id="PS51050"/>
    </source>
</evidence>
<keyword evidence="2" id="KW-0547">Nucleotide-binding</keyword>
<evidence type="ECO:0000256" key="5">
    <source>
        <dbReference type="ARBA" id="ARBA00022833"/>
    </source>
</evidence>
<feature type="compositionally biased region" description="Basic and acidic residues" evidence="7">
    <location>
        <begin position="1314"/>
        <end position="1325"/>
    </location>
</feature>
<dbReference type="GO" id="GO:0005634">
    <property type="term" value="C:nucleus"/>
    <property type="evidence" value="ECO:0007669"/>
    <property type="project" value="TreeGrafter"/>
</dbReference>
<gene>
    <name evidence="11" type="ORF">WJX74_002748</name>
</gene>
<dbReference type="Pfam" id="PF00271">
    <property type="entry name" value="Helicase_C"/>
    <property type="match status" value="1"/>
</dbReference>
<keyword evidence="4" id="KW-0378">Hydrolase</keyword>
<dbReference type="GO" id="GO:0006281">
    <property type="term" value="P:DNA repair"/>
    <property type="evidence" value="ECO:0007669"/>
    <property type="project" value="TreeGrafter"/>
</dbReference>
<dbReference type="InterPro" id="IPR050628">
    <property type="entry name" value="SNF2_RAD54_helicase_TF"/>
</dbReference>
<evidence type="ECO:0000256" key="3">
    <source>
        <dbReference type="ARBA" id="ARBA00022771"/>
    </source>
</evidence>
<dbReference type="PANTHER" id="PTHR45626">
    <property type="entry name" value="TRANSCRIPTION TERMINATION FACTOR 2-RELATED"/>
    <property type="match status" value="1"/>
</dbReference>
<dbReference type="InterPro" id="IPR000330">
    <property type="entry name" value="SNF2_N"/>
</dbReference>
<evidence type="ECO:0000313" key="12">
    <source>
        <dbReference type="Proteomes" id="UP001438707"/>
    </source>
</evidence>
<reference evidence="11 12" key="1">
    <citation type="journal article" date="2024" name="Nat. Commun.">
        <title>Phylogenomics reveals the evolutionary origins of lichenization in chlorophyte algae.</title>
        <authorList>
            <person name="Puginier C."/>
            <person name="Libourel C."/>
            <person name="Otte J."/>
            <person name="Skaloud P."/>
            <person name="Haon M."/>
            <person name="Grisel S."/>
            <person name="Petersen M."/>
            <person name="Berrin J.G."/>
            <person name="Delaux P.M."/>
            <person name="Dal Grande F."/>
            <person name="Keller J."/>
        </authorList>
    </citation>
    <scope>NUCLEOTIDE SEQUENCE [LARGE SCALE GENOMIC DNA]</scope>
    <source>
        <strain evidence="11 12">SAG 2145</strain>
    </source>
</reference>
<name>A0AAW1RQE8_9CHLO</name>
<dbReference type="InterPro" id="IPR001810">
    <property type="entry name" value="F-box_dom"/>
</dbReference>
<dbReference type="CDD" id="cd18793">
    <property type="entry name" value="SF2_C_SNF"/>
    <property type="match status" value="1"/>
</dbReference>